<protein>
    <submittedName>
        <fullName evidence="2">Uncharacterized protein</fullName>
    </submittedName>
</protein>
<dbReference type="WBParaSite" id="SPAL_0001441400.1">
    <property type="protein sequence ID" value="SPAL_0001441400.1"/>
    <property type="gene ID" value="SPAL_0001441400"/>
</dbReference>
<accession>A0A0N5C931</accession>
<keyword evidence="1" id="KW-1185">Reference proteome</keyword>
<evidence type="ECO:0000313" key="1">
    <source>
        <dbReference type="Proteomes" id="UP000046392"/>
    </source>
</evidence>
<organism evidence="1 2">
    <name type="scientific">Strongyloides papillosus</name>
    <name type="common">Intestinal threadworm</name>
    <dbReference type="NCBI Taxonomy" id="174720"/>
    <lineage>
        <taxon>Eukaryota</taxon>
        <taxon>Metazoa</taxon>
        <taxon>Ecdysozoa</taxon>
        <taxon>Nematoda</taxon>
        <taxon>Chromadorea</taxon>
        <taxon>Rhabditida</taxon>
        <taxon>Tylenchina</taxon>
        <taxon>Panagrolaimomorpha</taxon>
        <taxon>Strongyloidoidea</taxon>
        <taxon>Strongyloididae</taxon>
        <taxon>Strongyloides</taxon>
    </lineage>
</organism>
<proteinExistence type="predicted"/>
<dbReference type="AlphaFoldDB" id="A0A0N5C931"/>
<name>A0A0N5C931_STREA</name>
<evidence type="ECO:0000313" key="2">
    <source>
        <dbReference type="WBParaSite" id="SPAL_0001441400.1"/>
    </source>
</evidence>
<dbReference type="Proteomes" id="UP000046392">
    <property type="component" value="Unplaced"/>
</dbReference>
<sequence length="333" mass="38503">MTTSEKLMELMAEMEVPPIVSSLKRDAKGYLDLNNLLETIKTILPENDATTFKAITMMLAKEYADLKTSSMDSDKIANEENENIFTSEKLSQLLIETIKTVSENSVQATSSIGNLNISKSRLPPLPILQQNENPITFIEKFKNRFAGLTEQECIALFPEFLEGHALIAYKAIETEKMVTFEEILKEWVSRYDPNMTPQRRLIKLEQILVTAAPFTKDTPNIYINKIAAWIRELEKLKEKPLSYKSKMKYILLAVRHLERYQELTEKYIEAEDTYEAYLKFQKMVLSALTKEMEAQLRTQTKTEAQKQREKLKNSDKFNSRNSVFINESNSEIN</sequence>
<reference evidence="2" key="1">
    <citation type="submission" date="2017-02" db="UniProtKB">
        <authorList>
            <consortium name="WormBaseParasite"/>
        </authorList>
    </citation>
    <scope>IDENTIFICATION</scope>
</reference>